<comment type="caution">
    <text evidence="2">The sequence shown here is derived from an EMBL/GenBank/DDBJ whole genome shotgun (WGS) entry which is preliminary data.</text>
</comment>
<dbReference type="EMBL" id="CACTIH010008084">
    <property type="protein sequence ID" value="CAA3019182.1"/>
    <property type="molecule type" value="Genomic_DNA"/>
</dbReference>
<proteinExistence type="predicted"/>
<evidence type="ECO:0000256" key="1">
    <source>
        <dbReference type="SAM" id="MobiDB-lite"/>
    </source>
</evidence>
<feature type="compositionally biased region" description="Low complexity" evidence="1">
    <location>
        <begin position="19"/>
        <end position="33"/>
    </location>
</feature>
<evidence type="ECO:0000313" key="3">
    <source>
        <dbReference type="Proteomes" id="UP000594638"/>
    </source>
</evidence>
<organism evidence="2 3">
    <name type="scientific">Olea europaea subsp. europaea</name>
    <dbReference type="NCBI Taxonomy" id="158383"/>
    <lineage>
        <taxon>Eukaryota</taxon>
        <taxon>Viridiplantae</taxon>
        <taxon>Streptophyta</taxon>
        <taxon>Embryophyta</taxon>
        <taxon>Tracheophyta</taxon>
        <taxon>Spermatophyta</taxon>
        <taxon>Magnoliopsida</taxon>
        <taxon>eudicotyledons</taxon>
        <taxon>Gunneridae</taxon>
        <taxon>Pentapetalae</taxon>
        <taxon>asterids</taxon>
        <taxon>lamiids</taxon>
        <taxon>Lamiales</taxon>
        <taxon>Oleaceae</taxon>
        <taxon>Oleeae</taxon>
        <taxon>Olea</taxon>
    </lineage>
</organism>
<protein>
    <submittedName>
        <fullName evidence="2">Uncharacterized protein</fullName>
    </submittedName>
</protein>
<dbReference type="AlphaFoldDB" id="A0A8S0URJ9"/>
<accession>A0A8S0URJ9</accession>
<feature type="region of interest" description="Disordered" evidence="1">
    <location>
        <begin position="1"/>
        <end position="68"/>
    </location>
</feature>
<keyword evidence="3" id="KW-1185">Reference proteome</keyword>
<dbReference type="Gramene" id="OE9A093468T1">
    <property type="protein sequence ID" value="OE9A093468C1"/>
    <property type="gene ID" value="OE9A093468"/>
</dbReference>
<dbReference type="Proteomes" id="UP000594638">
    <property type="component" value="Unassembled WGS sequence"/>
</dbReference>
<sequence length="68" mass="7163">MTSPPPGTDRYTLSHTYLTSPTQTKSPSTTPGTMLAAGSRQLGSGHRDRDQATGRRCHCHPAGRSGAP</sequence>
<feature type="non-terminal residue" evidence="2">
    <location>
        <position position="68"/>
    </location>
</feature>
<name>A0A8S0URJ9_OLEEU</name>
<gene>
    <name evidence="2" type="ORF">OLEA9_A093468</name>
</gene>
<evidence type="ECO:0000313" key="2">
    <source>
        <dbReference type="EMBL" id="CAA3019182.1"/>
    </source>
</evidence>
<reference evidence="2 3" key="1">
    <citation type="submission" date="2019-12" db="EMBL/GenBank/DDBJ databases">
        <authorList>
            <person name="Alioto T."/>
            <person name="Alioto T."/>
            <person name="Gomez Garrido J."/>
        </authorList>
    </citation>
    <scope>NUCLEOTIDE SEQUENCE [LARGE SCALE GENOMIC DNA]</scope>
</reference>